<sequence length="117" mass="13250">MIAQVIEETTIWELSMMLEAINTAMVKGRILRSPSLELLYQGNKMMNYNKTVKDYGINSSTATRENPAVLYMTFKQNNGTTTAMEQKHEGPLTEEKVLLLQITRLSADMETTSKKNS</sequence>
<dbReference type="Proteomes" id="UP000499080">
    <property type="component" value="Unassembled WGS sequence"/>
</dbReference>
<evidence type="ECO:0000313" key="2">
    <source>
        <dbReference type="Proteomes" id="UP000499080"/>
    </source>
</evidence>
<dbReference type="OrthoDB" id="10486618at2759"/>
<dbReference type="EMBL" id="BGPR01009469">
    <property type="protein sequence ID" value="GBN40202.1"/>
    <property type="molecule type" value="Genomic_DNA"/>
</dbReference>
<dbReference type="Gene3D" id="3.10.20.90">
    <property type="entry name" value="Phosphatidylinositol 3-kinase Catalytic Subunit, Chain A, domain 1"/>
    <property type="match status" value="1"/>
</dbReference>
<dbReference type="InterPro" id="IPR029071">
    <property type="entry name" value="Ubiquitin-like_domsf"/>
</dbReference>
<dbReference type="SUPFAM" id="SSF54236">
    <property type="entry name" value="Ubiquitin-like"/>
    <property type="match status" value="1"/>
</dbReference>
<comment type="caution">
    <text evidence="1">The sequence shown here is derived from an EMBL/GenBank/DDBJ whole genome shotgun (WGS) entry which is preliminary data.</text>
</comment>
<gene>
    <name evidence="1" type="ORF">AVEN_130738_1</name>
</gene>
<accession>A0A4Y2NMR0</accession>
<organism evidence="1 2">
    <name type="scientific">Araneus ventricosus</name>
    <name type="common">Orbweaver spider</name>
    <name type="synonym">Epeira ventricosa</name>
    <dbReference type="NCBI Taxonomy" id="182803"/>
    <lineage>
        <taxon>Eukaryota</taxon>
        <taxon>Metazoa</taxon>
        <taxon>Ecdysozoa</taxon>
        <taxon>Arthropoda</taxon>
        <taxon>Chelicerata</taxon>
        <taxon>Arachnida</taxon>
        <taxon>Araneae</taxon>
        <taxon>Araneomorphae</taxon>
        <taxon>Entelegynae</taxon>
        <taxon>Araneoidea</taxon>
        <taxon>Araneidae</taxon>
        <taxon>Araneus</taxon>
    </lineage>
</organism>
<evidence type="ECO:0008006" key="3">
    <source>
        <dbReference type="Google" id="ProtNLM"/>
    </source>
</evidence>
<protein>
    <recommendedName>
        <fullName evidence="3">Ubiquitin-like domain-containing protein</fullName>
    </recommendedName>
</protein>
<name>A0A4Y2NMR0_ARAVE</name>
<reference evidence="1 2" key="1">
    <citation type="journal article" date="2019" name="Sci. Rep.">
        <title>Orb-weaving spider Araneus ventricosus genome elucidates the spidroin gene catalogue.</title>
        <authorList>
            <person name="Kono N."/>
            <person name="Nakamura H."/>
            <person name="Ohtoshi R."/>
            <person name="Moran D.A.P."/>
            <person name="Shinohara A."/>
            <person name="Yoshida Y."/>
            <person name="Fujiwara M."/>
            <person name="Mori M."/>
            <person name="Tomita M."/>
            <person name="Arakawa K."/>
        </authorList>
    </citation>
    <scope>NUCLEOTIDE SEQUENCE [LARGE SCALE GENOMIC DNA]</scope>
</reference>
<proteinExistence type="predicted"/>
<dbReference type="AlphaFoldDB" id="A0A4Y2NMR0"/>
<keyword evidence="2" id="KW-1185">Reference proteome</keyword>
<evidence type="ECO:0000313" key="1">
    <source>
        <dbReference type="EMBL" id="GBN40202.1"/>
    </source>
</evidence>